<dbReference type="OrthoDB" id="3234360at2"/>
<evidence type="ECO:0000313" key="3">
    <source>
        <dbReference type="Proteomes" id="UP000326178"/>
    </source>
</evidence>
<dbReference type="CDD" id="cd00085">
    <property type="entry name" value="HNHc"/>
    <property type="match status" value="1"/>
</dbReference>
<dbReference type="KEGG" id="snk:CP967_31045"/>
<proteinExistence type="predicted"/>
<dbReference type="Proteomes" id="UP000326178">
    <property type="component" value="Chromosome"/>
</dbReference>
<dbReference type="InterPro" id="IPR003615">
    <property type="entry name" value="HNH_nuc"/>
</dbReference>
<gene>
    <name evidence="2" type="ORF">CP967_31045</name>
</gene>
<accession>A0A5J6FHX2</accession>
<keyword evidence="3" id="KW-1185">Reference proteome</keyword>
<name>A0A5J6FHX2_9ACTN</name>
<dbReference type="AlphaFoldDB" id="A0A5J6FHX2"/>
<organism evidence="2 3">
    <name type="scientific">Streptomyces nitrosporeus</name>
    <dbReference type="NCBI Taxonomy" id="28894"/>
    <lineage>
        <taxon>Bacteria</taxon>
        <taxon>Bacillati</taxon>
        <taxon>Actinomycetota</taxon>
        <taxon>Actinomycetes</taxon>
        <taxon>Kitasatosporales</taxon>
        <taxon>Streptomycetaceae</taxon>
        <taxon>Streptomyces</taxon>
    </lineage>
</organism>
<keyword evidence="2" id="KW-0378">Hydrolase</keyword>
<evidence type="ECO:0000313" key="2">
    <source>
        <dbReference type="EMBL" id="QEU75813.1"/>
    </source>
</evidence>
<keyword evidence="2" id="KW-0540">Nuclease</keyword>
<keyword evidence="2" id="KW-0255">Endonuclease</keyword>
<dbReference type="EMBL" id="CP023702">
    <property type="protein sequence ID" value="QEU75813.1"/>
    <property type="molecule type" value="Genomic_DNA"/>
</dbReference>
<protein>
    <submittedName>
        <fullName evidence="2">HNH endonuclease</fullName>
    </submittedName>
</protein>
<reference evidence="2 3" key="1">
    <citation type="submission" date="2017-09" db="EMBL/GenBank/DDBJ databases">
        <authorList>
            <person name="Lee N."/>
            <person name="Cho B.-K."/>
        </authorList>
    </citation>
    <scope>NUCLEOTIDE SEQUENCE [LARGE SCALE GENOMIC DNA]</scope>
    <source>
        <strain evidence="2 3">ATCC 12769</strain>
    </source>
</reference>
<dbReference type="GO" id="GO:0004519">
    <property type="term" value="F:endonuclease activity"/>
    <property type="evidence" value="ECO:0007669"/>
    <property type="project" value="UniProtKB-KW"/>
</dbReference>
<evidence type="ECO:0000256" key="1">
    <source>
        <dbReference type="SAM" id="MobiDB-lite"/>
    </source>
</evidence>
<sequence length="101" mass="11590">MAWEGSTRRQRLPKNWPAIRRRVIRRDEGRCTALYSDGRRCELPGTDVDHIVPGDDHREANLRLLCPWHHQRKSSAEGGTAAAQVRVSVHRPKPQHPALED</sequence>
<feature type="region of interest" description="Disordered" evidence="1">
    <location>
        <begin position="73"/>
        <end position="101"/>
    </location>
</feature>
<dbReference type="Gene3D" id="1.10.30.50">
    <property type="match status" value="1"/>
</dbReference>